<evidence type="ECO:0000313" key="9">
    <source>
        <dbReference type="Proteomes" id="UP000198403"/>
    </source>
</evidence>
<dbReference type="GO" id="GO:0016787">
    <property type="term" value="F:hydrolase activity"/>
    <property type="evidence" value="ECO:0007669"/>
    <property type="project" value="UniProtKB-KW"/>
</dbReference>
<feature type="domain" description="PIN" evidence="7">
    <location>
        <begin position="6"/>
        <end position="120"/>
    </location>
</feature>
<proteinExistence type="inferred from homology"/>
<dbReference type="GO" id="GO:0004540">
    <property type="term" value="F:RNA nuclease activity"/>
    <property type="evidence" value="ECO:0007669"/>
    <property type="project" value="InterPro"/>
</dbReference>
<dbReference type="EC" id="3.1.-.-" evidence="6"/>
<dbReference type="RefSeq" id="WP_089336205.1">
    <property type="nucleotide sequence ID" value="NZ_FZNO01000008.1"/>
</dbReference>
<comment type="function">
    <text evidence="6">Toxic component of a toxin-antitoxin (TA) system. An RNase.</text>
</comment>
<reference evidence="8 9" key="1">
    <citation type="submission" date="2017-06" db="EMBL/GenBank/DDBJ databases">
        <authorList>
            <person name="Kim H.J."/>
            <person name="Triplett B.A."/>
        </authorList>
    </citation>
    <scope>NUCLEOTIDE SEQUENCE [LARGE SCALE GENOMIC DNA]</scope>
    <source>
        <strain evidence="8 9">DSM 44272</strain>
    </source>
</reference>
<keyword evidence="4 6" id="KW-0378">Hydrolase</keyword>
<gene>
    <name evidence="6" type="primary">vapC</name>
    <name evidence="8" type="ORF">SAMN06272737_10818</name>
</gene>
<dbReference type="OrthoDB" id="25693at2"/>
<feature type="binding site" evidence="6">
    <location>
        <position position="100"/>
    </location>
    <ligand>
        <name>Mg(2+)</name>
        <dbReference type="ChEBI" id="CHEBI:18420"/>
    </ligand>
</feature>
<dbReference type="InterPro" id="IPR029060">
    <property type="entry name" value="PIN-like_dom_sf"/>
</dbReference>
<organism evidence="8 9">
    <name type="scientific">Blastococcus mobilis</name>
    <dbReference type="NCBI Taxonomy" id="1938746"/>
    <lineage>
        <taxon>Bacteria</taxon>
        <taxon>Bacillati</taxon>
        <taxon>Actinomycetota</taxon>
        <taxon>Actinomycetes</taxon>
        <taxon>Geodermatophilales</taxon>
        <taxon>Geodermatophilaceae</taxon>
        <taxon>Blastococcus</taxon>
    </lineage>
</organism>
<dbReference type="InterPro" id="IPR002716">
    <property type="entry name" value="PIN_dom"/>
</dbReference>
<sequence>MSVLAFDTSAAVPLVVRSHNAHLAVRRRADGRSAVLTAHSLAETYSVLTRLPGDARVSPTDAVRLIAANFGPALLVPSDDLTHLPRVLAPLNIAGGAVYDALVGLAARSAAVPLATRDARAMGTYAALGVEVEVLSEDS</sequence>
<dbReference type="Gene3D" id="3.40.50.1010">
    <property type="entry name" value="5'-nuclease"/>
    <property type="match status" value="1"/>
</dbReference>
<evidence type="ECO:0000256" key="4">
    <source>
        <dbReference type="ARBA" id="ARBA00022801"/>
    </source>
</evidence>
<accession>A0A238WGV0</accession>
<keyword evidence="6" id="KW-0800">Toxin</keyword>
<keyword evidence="3 6" id="KW-0479">Metal-binding</keyword>
<dbReference type="HAMAP" id="MF_00265">
    <property type="entry name" value="VapC_Nob1"/>
    <property type="match status" value="1"/>
</dbReference>
<evidence type="ECO:0000256" key="2">
    <source>
        <dbReference type="ARBA" id="ARBA00022722"/>
    </source>
</evidence>
<keyword evidence="2 6" id="KW-0540">Nuclease</keyword>
<dbReference type="SUPFAM" id="SSF88723">
    <property type="entry name" value="PIN domain-like"/>
    <property type="match status" value="1"/>
</dbReference>
<dbReference type="AlphaFoldDB" id="A0A238WGV0"/>
<comment type="similarity">
    <text evidence="6">Belongs to the PINc/VapC protein family.</text>
</comment>
<keyword evidence="9" id="KW-1185">Reference proteome</keyword>
<dbReference type="GO" id="GO:0000287">
    <property type="term" value="F:magnesium ion binding"/>
    <property type="evidence" value="ECO:0007669"/>
    <property type="project" value="UniProtKB-UniRule"/>
</dbReference>
<keyword evidence="5 6" id="KW-0460">Magnesium</keyword>
<keyword evidence="1 6" id="KW-1277">Toxin-antitoxin system</keyword>
<feature type="binding site" evidence="6">
    <location>
        <position position="7"/>
    </location>
    <ligand>
        <name>Mg(2+)</name>
        <dbReference type="ChEBI" id="CHEBI:18420"/>
    </ligand>
</feature>
<dbReference type="GO" id="GO:0090729">
    <property type="term" value="F:toxin activity"/>
    <property type="evidence" value="ECO:0007669"/>
    <property type="project" value="UniProtKB-KW"/>
</dbReference>
<name>A0A238WGV0_9ACTN</name>
<dbReference type="InterPro" id="IPR022907">
    <property type="entry name" value="VapC_family"/>
</dbReference>
<evidence type="ECO:0000256" key="6">
    <source>
        <dbReference type="HAMAP-Rule" id="MF_00265"/>
    </source>
</evidence>
<comment type="cofactor">
    <cofactor evidence="6">
        <name>Mg(2+)</name>
        <dbReference type="ChEBI" id="CHEBI:18420"/>
    </cofactor>
</comment>
<dbReference type="Pfam" id="PF01850">
    <property type="entry name" value="PIN"/>
    <property type="match status" value="1"/>
</dbReference>
<evidence type="ECO:0000313" key="8">
    <source>
        <dbReference type="EMBL" id="SNR45826.1"/>
    </source>
</evidence>
<dbReference type="CDD" id="cd18681">
    <property type="entry name" value="PIN_MtVapC27-VapC40_like"/>
    <property type="match status" value="1"/>
</dbReference>
<evidence type="ECO:0000256" key="3">
    <source>
        <dbReference type="ARBA" id="ARBA00022723"/>
    </source>
</evidence>
<protein>
    <recommendedName>
        <fullName evidence="6">Ribonuclease VapC</fullName>
        <shortName evidence="6">RNase VapC</shortName>
        <ecNumber evidence="6">3.1.-.-</ecNumber>
    </recommendedName>
    <alternativeName>
        <fullName evidence="6">Toxin VapC</fullName>
    </alternativeName>
</protein>
<evidence type="ECO:0000259" key="7">
    <source>
        <dbReference type="Pfam" id="PF01850"/>
    </source>
</evidence>
<dbReference type="Proteomes" id="UP000198403">
    <property type="component" value="Unassembled WGS sequence"/>
</dbReference>
<dbReference type="EMBL" id="FZNO01000008">
    <property type="protein sequence ID" value="SNR45826.1"/>
    <property type="molecule type" value="Genomic_DNA"/>
</dbReference>
<evidence type="ECO:0000256" key="1">
    <source>
        <dbReference type="ARBA" id="ARBA00022649"/>
    </source>
</evidence>
<evidence type="ECO:0000256" key="5">
    <source>
        <dbReference type="ARBA" id="ARBA00022842"/>
    </source>
</evidence>